<proteinExistence type="inferred from homology"/>
<evidence type="ECO:0000256" key="4">
    <source>
        <dbReference type="SAM" id="MobiDB-lite"/>
    </source>
</evidence>
<dbReference type="Proteomes" id="UP001230654">
    <property type="component" value="Unassembled WGS sequence"/>
</dbReference>
<evidence type="ECO:0000259" key="5">
    <source>
        <dbReference type="Pfam" id="PF22422"/>
    </source>
</evidence>
<sequence>MVATAEPVGLVVFGEPRVDRTAQLIARPAEYAVAYDPAAPPGPPHFGAPAPGTAHRAALRRRAAHVLAGNWTGTSTVPSPGLYPHQWSWDSAFIAIGLRHVSPRRAQTELETLLDAQWGDGRIPHIVFNPSVPLDAYFPSPDFWRSSTAGRAAGAPRTVQTSGIVQPPVHALAAWLVHCADPGLSRARGFLTRVYPRLAAWHRYLLHRRDLGGGGLVAVVHPWEQGMDNAPSWDAPLSRVAPAPARSFRRADLDHGAPEDRPTDLDYGRYVRLATDYRDGGYRDGGYRDGGVRDGGVRGSGGLPGGYGAEEAADGGYGDGGEADGGHRADRRRDGDRREDRGPDGDRRDGRVRDRGHQGALGQDCGQDGGHLGGRKRDGRHAGGPGGGGHGAGGAEFAVEDPAFNALLIASEHALARIAYELGATGTARHARAERLTAALVERLWDPAEGMFFCRDLRGGDPDPGRRPLTGALVPERGVSGLVPLLLPGLPREVAAALVRTLRGPHFGLGTATRLAPSYDLLGEAFDPHRYWRGPAWFNTSWLLERGLRLHGDETGADALRRAVLDIADTSDFAEYVDPYTGEACGATGFSWTAALTLDLLHADTTSGTGVMAGPGIPAGTGNTALKGGDRG</sequence>
<dbReference type="InterPro" id="IPR004888">
    <property type="entry name" value="Glycoside_hydrolase_63"/>
</dbReference>
<accession>A0ABU0NQQ8</accession>
<feature type="domain" description="Mannosylglycerate hydrolase MGH1-like glycoside hydrolase" evidence="5">
    <location>
        <begin position="83"/>
        <end position="278"/>
    </location>
</feature>
<feature type="compositionally biased region" description="Gly residues" evidence="4">
    <location>
        <begin position="382"/>
        <end position="394"/>
    </location>
</feature>
<keyword evidence="7" id="KW-1185">Reference proteome</keyword>
<evidence type="ECO:0000313" key="7">
    <source>
        <dbReference type="Proteomes" id="UP001230654"/>
    </source>
</evidence>
<gene>
    <name evidence="6" type="ORF">QF030_003065</name>
</gene>
<evidence type="ECO:0000256" key="3">
    <source>
        <dbReference type="ARBA" id="ARBA00023295"/>
    </source>
</evidence>
<keyword evidence="2" id="KW-0378">Hydrolase</keyword>
<feature type="region of interest" description="Disordered" evidence="4">
    <location>
        <begin position="282"/>
        <end position="394"/>
    </location>
</feature>
<dbReference type="InterPro" id="IPR054491">
    <property type="entry name" value="MGH1-like_GH"/>
</dbReference>
<keyword evidence="3" id="KW-0326">Glycosidase</keyword>
<reference evidence="6 7" key="1">
    <citation type="submission" date="2023-07" db="EMBL/GenBank/DDBJ databases">
        <title>Comparative genomics of wheat-associated soil bacteria to identify genetic determinants of phenazine resistance.</title>
        <authorList>
            <person name="Mouncey N."/>
        </authorList>
    </citation>
    <scope>NUCLEOTIDE SEQUENCE [LARGE SCALE GENOMIC DNA]</scope>
    <source>
        <strain evidence="6 7">B2I6</strain>
    </source>
</reference>
<protein>
    <recommendedName>
        <fullName evidence="5">Mannosylglycerate hydrolase MGH1-like glycoside hydrolase domain-containing protein</fullName>
    </recommendedName>
</protein>
<evidence type="ECO:0000256" key="2">
    <source>
        <dbReference type="ARBA" id="ARBA00022801"/>
    </source>
</evidence>
<evidence type="ECO:0000256" key="1">
    <source>
        <dbReference type="ARBA" id="ARBA00010833"/>
    </source>
</evidence>
<organism evidence="6 7">
    <name type="scientific">Streptomyces rishiriensis</name>
    <dbReference type="NCBI Taxonomy" id="68264"/>
    <lineage>
        <taxon>Bacteria</taxon>
        <taxon>Bacillati</taxon>
        <taxon>Actinomycetota</taxon>
        <taxon>Actinomycetes</taxon>
        <taxon>Kitasatosporales</taxon>
        <taxon>Streptomycetaceae</taxon>
        <taxon>Streptomyces</taxon>
    </lineage>
</organism>
<dbReference type="PANTHER" id="PTHR10412:SF11">
    <property type="entry name" value="MANNOSYL-OLIGOSACCHARIDE GLUCOSIDASE"/>
    <property type="match status" value="1"/>
</dbReference>
<feature type="compositionally biased region" description="Gly residues" evidence="4">
    <location>
        <begin position="297"/>
        <end position="308"/>
    </location>
</feature>
<dbReference type="InterPro" id="IPR008928">
    <property type="entry name" value="6-hairpin_glycosidase_sf"/>
</dbReference>
<dbReference type="SUPFAM" id="SSF48208">
    <property type="entry name" value="Six-hairpin glycosidases"/>
    <property type="match status" value="1"/>
</dbReference>
<feature type="domain" description="Mannosylglycerate hydrolase MGH1-like glycoside hydrolase" evidence="5">
    <location>
        <begin position="392"/>
        <end position="593"/>
    </location>
</feature>
<dbReference type="Pfam" id="PF22422">
    <property type="entry name" value="MGH1-like_GH"/>
    <property type="match status" value="2"/>
</dbReference>
<feature type="region of interest" description="Disordered" evidence="4">
    <location>
        <begin position="613"/>
        <end position="632"/>
    </location>
</feature>
<evidence type="ECO:0000313" key="6">
    <source>
        <dbReference type="EMBL" id="MDQ0580887.1"/>
    </source>
</evidence>
<comment type="similarity">
    <text evidence="1">Belongs to the glycosyl hydrolase 63 family.</text>
</comment>
<name>A0ABU0NQQ8_STRRH</name>
<feature type="compositionally biased region" description="Basic and acidic residues" evidence="4">
    <location>
        <begin position="282"/>
        <end position="296"/>
    </location>
</feature>
<feature type="compositionally biased region" description="Basic and acidic residues" evidence="4">
    <location>
        <begin position="324"/>
        <end position="357"/>
    </location>
</feature>
<dbReference type="PANTHER" id="PTHR10412">
    <property type="entry name" value="MANNOSYL-OLIGOSACCHARIDE GLUCOSIDASE"/>
    <property type="match status" value="1"/>
</dbReference>
<dbReference type="InterPro" id="IPR012341">
    <property type="entry name" value="6hp_glycosidase-like_sf"/>
</dbReference>
<comment type="caution">
    <text evidence="6">The sequence shown here is derived from an EMBL/GenBank/DDBJ whole genome shotgun (WGS) entry which is preliminary data.</text>
</comment>
<dbReference type="Gene3D" id="1.50.10.10">
    <property type="match status" value="1"/>
</dbReference>
<dbReference type="EMBL" id="JAUSWV010000002">
    <property type="protein sequence ID" value="MDQ0580887.1"/>
    <property type="molecule type" value="Genomic_DNA"/>
</dbReference>